<name>A0ABS4WH91_9MICC</name>
<reference evidence="1 2" key="1">
    <citation type="submission" date="2021-03" db="EMBL/GenBank/DDBJ databases">
        <title>Sequencing the genomes of 1000 actinobacteria strains.</title>
        <authorList>
            <person name="Klenk H.-P."/>
        </authorList>
    </citation>
    <scope>NUCLEOTIDE SEQUENCE [LARGE SCALE GENOMIC DNA]</scope>
    <source>
        <strain evidence="1 2">DSM 15454</strain>
    </source>
</reference>
<evidence type="ECO:0000313" key="1">
    <source>
        <dbReference type="EMBL" id="MBP2375575.1"/>
    </source>
</evidence>
<dbReference type="EMBL" id="JAGIOE010000001">
    <property type="protein sequence ID" value="MBP2375575.1"/>
    <property type="molecule type" value="Genomic_DNA"/>
</dbReference>
<organism evidence="1 2">
    <name type="scientific">Paeniglutamicibacter psychrophenolicus</name>
    <dbReference type="NCBI Taxonomy" id="257454"/>
    <lineage>
        <taxon>Bacteria</taxon>
        <taxon>Bacillati</taxon>
        <taxon>Actinomycetota</taxon>
        <taxon>Actinomycetes</taxon>
        <taxon>Micrococcales</taxon>
        <taxon>Micrococcaceae</taxon>
        <taxon>Paeniglutamicibacter</taxon>
    </lineage>
</organism>
<proteinExistence type="predicted"/>
<dbReference type="Proteomes" id="UP000766570">
    <property type="component" value="Unassembled WGS sequence"/>
</dbReference>
<evidence type="ECO:0000313" key="2">
    <source>
        <dbReference type="Proteomes" id="UP000766570"/>
    </source>
</evidence>
<protein>
    <submittedName>
        <fullName evidence="1">Uncharacterized protein</fullName>
    </submittedName>
</protein>
<gene>
    <name evidence="1" type="ORF">JOF46_003487</name>
</gene>
<keyword evidence="2" id="KW-1185">Reference proteome</keyword>
<accession>A0ABS4WH91</accession>
<comment type="caution">
    <text evidence="1">The sequence shown here is derived from an EMBL/GenBank/DDBJ whole genome shotgun (WGS) entry which is preliminary data.</text>
</comment>
<dbReference type="RefSeq" id="WP_209909422.1">
    <property type="nucleotide sequence ID" value="NZ_BAAAMI010000013.1"/>
</dbReference>
<sequence length="366" mass="40218">MTRYAVDPSRRQLVRILSTPGGETVSDVWHFDGIEDTDIHRQIATTMTALSRTLWHTYTDPASAALDDLSPNSEGWRREMEREEIGRVAHALRNPNLPMNGYLVQPYGGIEGSAQQLGRLLHEIGNPEFTDAISIEVDEEIRTIERAESGDLTDRAAQAILLSRASASPTQVAVAFALLQADPFGSRELREQVDPTSASVAAGQWLLAAARVAASLSGIGAESVVMEADNIEELSVATPTEVLARLIEGDDPYDVVSELIRIAMAVADGYAIAPAREPAKMPLYRTDFEGKTSLSYLDPRRPAPDLLEDLLGGIYGAYLLWAEYDESEAPDEDALDEEALEEEWESSRKQRQAIFVEQVRLLVQPG</sequence>